<dbReference type="SMART" id="SM00775">
    <property type="entry name" value="LNS2"/>
    <property type="match status" value="1"/>
</dbReference>
<dbReference type="PANTHER" id="PTHR10658:SF38">
    <property type="entry name" value="PHOSPHATIDYLINOSITOL TRANSFER PROTEIN 4"/>
    <property type="match status" value="1"/>
</dbReference>
<gene>
    <name evidence="3" type="ORF">DL240_05830</name>
</gene>
<dbReference type="InterPro" id="IPR031315">
    <property type="entry name" value="LNS2/PITP"/>
</dbReference>
<feature type="region of interest" description="Disordered" evidence="1">
    <location>
        <begin position="1"/>
        <end position="54"/>
    </location>
</feature>
<dbReference type="InterPro" id="IPR023214">
    <property type="entry name" value="HAD_sf"/>
</dbReference>
<dbReference type="PANTHER" id="PTHR10658">
    <property type="entry name" value="PHOSPHATIDYLINOSITOL TRANSFER PROTEIN"/>
    <property type="match status" value="1"/>
</dbReference>
<proteinExistence type="predicted"/>
<dbReference type="GO" id="GO:0031210">
    <property type="term" value="F:phosphatidylcholine binding"/>
    <property type="evidence" value="ECO:0007669"/>
    <property type="project" value="TreeGrafter"/>
</dbReference>
<dbReference type="Proteomes" id="UP000249169">
    <property type="component" value="Unassembled WGS sequence"/>
</dbReference>
<sequence length="371" mass="40050">MLGACGPSEASQAPWNDDVGNEDVGEPDGKGDHVGDGGSNDAGEGDVDPGASLPVHVFCDQAPLPQFGEDDTVDWENFSSRAIAALSDWHSAQDVITHPAREAVLTGKFTYGPTSKDLQGERIEVWMDDCSGEYVRVGEGLTDSDGRVALTMAPDVLPPVGAYALYLRVMGDNTYTRSMMRVLPQGTKLLVFDIDATLTTSDTELFADIFNDLFEPIFDGDYVPEARAGATDITQVRHGEHGYQLVYMTGRPYWLTAQSREWLIDQGMAPGHLRLTSSNSESMPTEGGVGTYKAEFLAYLQGLGFEVTVAYGNATTDIYAYAQAGVPLDRTYILGAHGGEEGTVALGEDYLTHLQDIQGEVAVEQPFTWGP</sequence>
<dbReference type="GO" id="GO:0035091">
    <property type="term" value="F:phosphatidylinositol binding"/>
    <property type="evidence" value="ECO:0007669"/>
    <property type="project" value="TreeGrafter"/>
</dbReference>
<dbReference type="GO" id="GO:0008525">
    <property type="term" value="F:phosphatidylcholine transporter activity"/>
    <property type="evidence" value="ECO:0007669"/>
    <property type="project" value="TreeGrafter"/>
</dbReference>
<dbReference type="EMBL" id="QHKO01000002">
    <property type="protein sequence ID" value="RAL23678.1"/>
    <property type="molecule type" value="Genomic_DNA"/>
</dbReference>
<dbReference type="AlphaFoldDB" id="A0A328C9R0"/>
<evidence type="ECO:0000256" key="1">
    <source>
        <dbReference type="SAM" id="MobiDB-lite"/>
    </source>
</evidence>
<dbReference type="Pfam" id="PF24694">
    <property type="entry name" value="LNS2_PITM1-3"/>
    <property type="match status" value="1"/>
</dbReference>
<organism evidence="3 4">
    <name type="scientific">Lujinxingia litoralis</name>
    <dbReference type="NCBI Taxonomy" id="2211119"/>
    <lineage>
        <taxon>Bacteria</taxon>
        <taxon>Deltaproteobacteria</taxon>
        <taxon>Bradymonadales</taxon>
        <taxon>Lujinxingiaceae</taxon>
        <taxon>Lujinxingia</taxon>
    </lineage>
</organism>
<dbReference type="GO" id="GO:0008526">
    <property type="term" value="F:phosphatidylinositol transfer activity"/>
    <property type="evidence" value="ECO:0007669"/>
    <property type="project" value="TreeGrafter"/>
</dbReference>
<evidence type="ECO:0000313" key="3">
    <source>
        <dbReference type="EMBL" id="RAL23678.1"/>
    </source>
</evidence>
<comment type="caution">
    <text evidence="3">The sequence shown here is derived from an EMBL/GenBank/DDBJ whole genome shotgun (WGS) entry which is preliminary data.</text>
</comment>
<dbReference type="GO" id="GO:0005737">
    <property type="term" value="C:cytoplasm"/>
    <property type="evidence" value="ECO:0007669"/>
    <property type="project" value="TreeGrafter"/>
</dbReference>
<name>A0A328C9R0_9DELT</name>
<dbReference type="Pfam" id="PF24695">
    <property type="entry name" value="PITM1-3"/>
    <property type="match status" value="1"/>
</dbReference>
<dbReference type="InterPro" id="IPR001666">
    <property type="entry name" value="PI_transfer"/>
</dbReference>
<dbReference type="SUPFAM" id="SSF56784">
    <property type="entry name" value="HAD-like"/>
    <property type="match status" value="1"/>
</dbReference>
<keyword evidence="4" id="KW-1185">Reference proteome</keyword>
<protein>
    <recommendedName>
        <fullName evidence="2">LNS2/PITP domain-containing protein</fullName>
    </recommendedName>
</protein>
<dbReference type="Gene3D" id="3.40.50.1000">
    <property type="entry name" value="HAD superfamily/HAD-like"/>
    <property type="match status" value="1"/>
</dbReference>
<feature type="domain" description="LNS2/PITP" evidence="2">
    <location>
        <begin position="190"/>
        <end position="343"/>
    </location>
</feature>
<reference evidence="3 4" key="1">
    <citation type="submission" date="2018-05" db="EMBL/GenBank/DDBJ databases">
        <title>Lujinxingia marina gen. nov. sp. nov., a new facultative anaerobic member of the class Deltaproteobacteria, and proposal of Lujinxingaceae fam. nov.</title>
        <authorList>
            <person name="Li C.-M."/>
        </authorList>
    </citation>
    <scope>NUCLEOTIDE SEQUENCE [LARGE SCALE GENOMIC DNA]</scope>
    <source>
        <strain evidence="3 4">B210</strain>
    </source>
</reference>
<dbReference type="InterPro" id="IPR036412">
    <property type="entry name" value="HAD-like_sf"/>
</dbReference>
<evidence type="ECO:0000259" key="2">
    <source>
        <dbReference type="SMART" id="SM00775"/>
    </source>
</evidence>
<accession>A0A328C9R0</accession>
<evidence type="ECO:0000313" key="4">
    <source>
        <dbReference type="Proteomes" id="UP000249169"/>
    </source>
</evidence>